<sequence length="158" mass="18533">MKVHTFSEKLKEGEAFEKMLDTFFSKWYRIEPVTDRKLQKAGIDRIFIDEETGRRLKVEYKADSMARKTGNVFIETISNSSTFEEGWVMKCQADVIIYFIPPTSEIIAIEPLAILKSLPEWIQLYKKAPAKNPTYWSYGRLVPVVEFKKRAKWTRKIS</sequence>
<proteinExistence type="predicted"/>
<accession>A0A7W1WSN6</accession>
<gene>
    <name evidence="1" type="ORF">H1191_12440</name>
</gene>
<evidence type="ECO:0000313" key="2">
    <source>
        <dbReference type="Proteomes" id="UP000535491"/>
    </source>
</evidence>
<name>A0A7W1WSN6_9BACL</name>
<reference evidence="1 2" key="1">
    <citation type="submission" date="2020-07" db="EMBL/GenBank/DDBJ databases">
        <authorList>
            <person name="Feng H."/>
        </authorList>
    </citation>
    <scope>NUCLEOTIDE SEQUENCE [LARGE SCALE GENOMIC DNA]</scope>
    <source>
        <strain evidence="2">s-10</strain>
    </source>
</reference>
<protein>
    <submittedName>
        <fullName evidence="1">Uncharacterized protein</fullName>
    </submittedName>
</protein>
<dbReference type="Proteomes" id="UP000535491">
    <property type="component" value="Unassembled WGS sequence"/>
</dbReference>
<dbReference type="RefSeq" id="WP_181752359.1">
    <property type="nucleotide sequence ID" value="NZ_JACEIQ010000012.1"/>
</dbReference>
<organism evidence="1 2">
    <name type="scientific">Paenactinomyces guangxiensis</name>
    <dbReference type="NCBI Taxonomy" id="1490290"/>
    <lineage>
        <taxon>Bacteria</taxon>
        <taxon>Bacillati</taxon>
        <taxon>Bacillota</taxon>
        <taxon>Bacilli</taxon>
        <taxon>Bacillales</taxon>
        <taxon>Thermoactinomycetaceae</taxon>
        <taxon>Paenactinomyces</taxon>
    </lineage>
</organism>
<dbReference type="AlphaFoldDB" id="A0A7W1WSN6"/>
<keyword evidence="2" id="KW-1185">Reference proteome</keyword>
<dbReference type="EMBL" id="JACEIQ010000012">
    <property type="protein sequence ID" value="MBA4495116.1"/>
    <property type="molecule type" value="Genomic_DNA"/>
</dbReference>
<evidence type="ECO:0000313" key="1">
    <source>
        <dbReference type="EMBL" id="MBA4495116.1"/>
    </source>
</evidence>
<comment type="caution">
    <text evidence="1">The sequence shown here is derived from an EMBL/GenBank/DDBJ whole genome shotgun (WGS) entry which is preliminary data.</text>
</comment>